<keyword evidence="3" id="KW-1185">Reference proteome</keyword>
<gene>
    <name evidence="2" type="ORF">CMV_012223</name>
</gene>
<evidence type="ECO:0000313" key="2">
    <source>
        <dbReference type="EMBL" id="KAF3963385.1"/>
    </source>
</evidence>
<comment type="caution">
    <text evidence="2">The sequence shown here is derived from an EMBL/GenBank/DDBJ whole genome shotgun (WGS) entry which is preliminary data.</text>
</comment>
<proteinExistence type="predicted"/>
<reference evidence="2" key="1">
    <citation type="submission" date="2020-03" db="EMBL/GenBank/DDBJ databases">
        <title>Castanea mollissima Vanexum genome sequencing.</title>
        <authorList>
            <person name="Staton M."/>
        </authorList>
    </citation>
    <scope>NUCLEOTIDE SEQUENCE</scope>
    <source>
        <tissue evidence="2">Leaf</tissue>
    </source>
</reference>
<dbReference type="Proteomes" id="UP000737018">
    <property type="component" value="Unassembled WGS sequence"/>
</dbReference>
<feature type="compositionally biased region" description="Polar residues" evidence="1">
    <location>
        <begin position="44"/>
        <end position="66"/>
    </location>
</feature>
<accession>A0A8J4VN50</accession>
<organism evidence="2 3">
    <name type="scientific">Castanea mollissima</name>
    <name type="common">Chinese chestnut</name>
    <dbReference type="NCBI Taxonomy" id="60419"/>
    <lineage>
        <taxon>Eukaryota</taxon>
        <taxon>Viridiplantae</taxon>
        <taxon>Streptophyta</taxon>
        <taxon>Embryophyta</taxon>
        <taxon>Tracheophyta</taxon>
        <taxon>Spermatophyta</taxon>
        <taxon>Magnoliopsida</taxon>
        <taxon>eudicotyledons</taxon>
        <taxon>Gunneridae</taxon>
        <taxon>Pentapetalae</taxon>
        <taxon>rosids</taxon>
        <taxon>fabids</taxon>
        <taxon>Fagales</taxon>
        <taxon>Fagaceae</taxon>
        <taxon>Castanea</taxon>
    </lineage>
</organism>
<evidence type="ECO:0000313" key="3">
    <source>
        <dbReference type="Proteomes" id="UP000737018"/>
    </source>
</evidence>
<name>A0A8J4VN50_9ROSI</name>
<dbReference type="EMBL" id="JRKL02001552">
    <property type="protein sequence ID" value="KAF3963385.1"/>
    <property type="molecule type" value="Genomic_DNA"/>
</dbReference>
<feature type="region of interest" description="Disordered" evidence="1">
    <location>
        <begin position="36"/>
        <end position="66"/>
    </location>
</feature>
<dbReference type="AlphaFoldDB" id="A0A8J4VN50"/>
<dbReference type="OrthoDB" id="10496988at2759"/>
<evidence type="ECO:0000256" key="1">
    <source>
        <dbReference type="SAM" id="MobiDB-lite"/>
    </source>
</evidence>
<sequence>MPRRCHVDVTKVPHGFSRPSCLAAFSFLQNADPRSVVPPHAKRSSTAPPSVQNAGHHQSFSSTTQRLHLLRHHPSPALHLSALPISHSQQFLPLSHPQFLSPTTLSTPGFLPPEFPRLLLLPSLGPSVAEGVTAFSVVIIGHLASPGNEDKKTNIS</sequence>
<protein>
    <submittedName>
        <fullName evidence="2">Uncharacterized protein</fullName>
    </submittedName>
</protein>